<dbReference type="Proteomes" id="UP000829685">
    <property type="component" value="Unassembled WGS sequence"/>
</dbReference>
<keyword evidence="2" id="KW-1185">Reference proteome</keyword>
<dbReference type="InterPro" id="IPR016181">
    <property type="entry name" value="Acyl_CoA_acyltransferase"/>
</dbReference>
<accession>A0A9P9WIR6</accession>
<name>A0A9P9WIR6_9PEZI</name>
<gene>
    <name evidence="1" type="ORF">JX265_007959</name>
</gene>
<reference evidence="1" key="1">
    <citation type="submission" date="2021-03" db="EMBL/GenBank/DDBJ databases">
        <title>Revisited historic fungal species revealed as producer of novel bioactive compounds through whole genome sequencing and comparative genomics.</title>
        <authorList>
            <person name="Vignolle G.A."/>
            <person name="Hochenegger N."/>
            <person name="Mach R.L."/>
            <person name="Mach-Aigner A.R."/>
            <person name="Javad Rahimi M."/>
            <person name="Salim K.A."/>
            <person name="Chan C.M."/>
            <person name="Lim L.B.L."/>
            <person name="Cai F."/>
            <person name="Druzhinina I.S."/>
            <person name="U'Ren J.M."/>
            <person name="Derntl C."/>
        </authorList>
    </citation>
    <scope>NUCLEOTIDE SEQUENCE</scope>
    <source>
        <strain evidence="1">TUCIM 5799</strain>
    </source>
</reference>
<protein>
    <submittedName>
        <fullName evidence="1">Uncharacterized protein</fullName>
    </submittedName>
</protein>
<comment type="caution">
    <text evidence="1">The sequence shown here is derived from an EMBL/GenBank/DDBJ whole genome shotgun (WGS) entry which is preliminary data.</text>
</comment>
<organism evidence="1 2">
    <name type="scientific">Neoarthrinium moseri</name>
    <dbReference type="NCBI Taxonomy" id="1658444"/>
    <lineage>
        <taxon>Eukaryota</taxon>
        <taxon>Fungi</taxon>
        <taxon>Dikarya</taxon>
        <taxon>Ascomycota</taxon>
        <taxon>Pezizomycotina</taxon>
        <taxon>Sordariomycetes</taxon>
        <taxon>Xylariomycetidae</taxon>
        <taxon>Amphisphaeriales</taxon>
        <taxon>Apiosporaceae</taxon>
        <taxon>Neoarthrinium</taxon>
    </lineage>
</organism>
<sequence length="143" mass="15806">MPNAELSTFLPIGHISLDSWTSDPDLKTSAANGIYSIMCFYISRVLQNGGLGAAALASCEQMAVVDLGAKTITLNTIGNEECLPNNPRRIAMGKTNIPKPTNEDWYTHRGYKSYFRKNDAWFDTDPTGKKWGVTSAFLRKDLV</sequence>
<dbReference type="SUPFAM" id="SSF55729">
    <property type="entry name" value="Acyl-CoA N-acyltransferases (Nat)"/>
    <property type="match status" value="1"/>
</dbReference>
<evidence type="ECO:0000313" key="1">
    <source>
        <dbReference type="EMBL" id="KAI1865636.1"/>
    </source>
</evidence>
<evidence type="ECO:0000313" key="2">
    <source>
        <dbReference type="Proteomes" id="UP000829685"/>
    </source>
</evidence>
<dbReference type="AlphaFoldDB" id="A0A9P9WIR6"/>
<proteinExistence type="predicted"/>
<dbReference type="EMBL" id="JAFIMR010000021">
    <property type="protein sequence ID" value="KAI1865636.1"/>
    <property type="molecule type" value="Genomic_DNA"/>
</dbReference>